<dbReference type="Gene3D" id="3.30.70.270">
    <property type="match status" value="1"/>
</dbReference>
<evidence type="ECO:0000256" key="1">
    <source>
        <dbReference type="SAM" id="MobiDB-lite"/>
    </source>
</evidence>
<name>A0A316A1T4_9ACTN</name>
<feature type="transmembrane region" description="Helical" evidence="2">
    <location>
        <begin position="114"/>
        <end position="132"/>
    </location>
</feature>
<dbReference type="AlphaFoldDB" id="A0A316A1T4"/>
<gene>
    <name evidence="4" type="ORF">BXY45_12089</name>
</gene>
<evidence type="ECO:0000256" key="2">
    <source>
        <dbReference type="SAM" id="Phobius"/>
    </source>
</evidence>
<feature type="transmembrane region" description="Helical" evidence="2">
    <location>
        <begin position="61"/>
        <end position="84"/>
    </location>
</feature>
<dbReference type="InterPro" id="IPR043128">
    <property type="entry name" value="Rev_trsase/Diguanyl_cyclase"/>
</dbReference>
<feature type="transmembrane region" description="Helical" evidence="2">
    <location>
        <begin position="90"/>
        <end position="107"/>
    </location>
</feature>
<feature type="domain" description="GGDEF" evidence="3">
    <location>
        <begin position="196"/>
        <end position="321"/>
    </location>
</feature>
<dbReference type="CDD" id="cd01949">
    <property type="entry name" value="GGDEF"/>
    <property type="match status" value="1"/>
</dbReference>
<dbReference type="InterPro" id="IPR050469">
    <property type="entry name" value="Diguanylate_Cyclase"/>
</dbReference>
<keyword evidence="2" id="KW-0472">Membrane</keyword>
<proteinExistence type="predicted"/>
<feature type="compositionally biased region" description="Basic and acidic residues" evidence="1">
    <location>
        <begin position="299"/>
        <end position="316"/>
    </location>
</feature>
<dbReference type="SUPFAM" id="SSF55073">
    <property type="entry name" value="Nucleotide cyclase"/>
    <property type="match status" value="1"/>
</dbReference>
<evidence type="ECO:0000259" key="3">
    <source>
        <dbReference type="PROSITE" id="PS50887"/>
    </source>
</evidence>
<dbReference type="EMBL" id="QGDQ01000020">
    <property type="protein sequence ID" value="PWJ51811.1"/>
    <property type="molecule type" value="Genomic_DNA"/>
</dbReference>
<dbReference type="GO" id="GO:0052621">
    <property type="term" value="F:diguanylate cyclase activity"/>
    <property type="evidence" value="ECO:0007669"/>
    <property type="project" value="TreeGrafter"/>
</dbReference>
<dbReference type="InterPro" id="IPR029787">
    <property type="entry name" value="Nucleotide_cyclase"/>
</dbReference>
<sequence length="341" mass="35908">MTDPAWGVRVLGVAGSIVIAVVLALDGFPHPPDAKHLVSVVACLASAAVFSCLSPRTHRRIAAVMLPAGPAVGCTNITIAMRVADSPTTAMTLSLLYVWFVTFCDLYGRRWHSLLALSVTAPGLAIGLWGQIGGLRAVIFAMSTVVVLSVSSVVLRAVCEQVRRASTTDVLTGVLSRRGLAEQAPAFAARARSRGQRVAVVVLDLDGFKTFNDVHGHAAGDGLLTRAAAAWRAMLPVPSLLARTGGDEFVALVTSGRNRPAVDPALLDALRRAAPDGVRASAGAATWMYGTTLETATHEADRSMYLDKGERRRGEARSPSPPEPRSGSEQQPHPEQPTAGV</sequence>
<evidence type="ECO:0000313" key="5">
    <source>
        <dbReference type="Proteomes" id="UP000245469"/>
    </source>
</evidence>
<feature type="transmembrane region" description="Helical" evidence="2">
    <location>
        <begin position="7"/>
        <end position="25"/>
    </location>
</feature>
<evidence type="ECO:0000313" key="4">
    <source>
        <dbReference type="EMBL" id="PWJ51811.1"/>
    </source>
</evidence>
<dbReference type="PANTHER" id="PTHR45138:SF9">
    <property type="entry name" value="DIGUANYLATE CYCLASE DGCM-RELATED"/>
    <property type="match status" value="1"/>
</dbReference>
<comment type="caution">
    <text evidence="4">The sequence shown here is derived from an EMBL/GenBank/DDBJ whole genome shotgun (WGS) entry which is preliminary data.</text>
</comment>
<dbReference type="InterPro" id="IPR000160">
    <property type="entry name" value="GGDEF_dom"/>
</dbReference>
<dbReference type="OrthoDB" id="23692at2"/>
<feature type="region of interest" description="Disordered" evidence="1">
    <location>
        <begin position="299"/>
        <end position="341"/>
    </location>
</feature>
<dbReference type="NCBIfam" id="TIGR00254">
    <property type="entry name" value="GGDEF"/>
    <property type="match status" value="1"/>
</dbReference>
<organism evidence="4 5">
    <name type="scientific">Quadrisphaera granulorum</name>
    <dbReference type="NCBI Taxonomy" id="317664"/>
    <lineage>
        <taxon>Bacteria</taxon>
        <taxon>Bacillati</taxon>
        <taxon>Actinomycetota</taxon>
        <taxon>Actinomycetes</taxon>
        <taxon>Kineosporiales</taxon>
        <taxon>Kineosporiaceae</taxon>
        <taxon>Quadrisphaera</taxon>
    </lineage>
</organism>
<feature type="transmembrane region" description="Helical" evidence="2">
    <location>
        <begin position="37"/>
        <end position="54"/>
    </location>
</feature>
<feature type="transmembrane region" description="Helical" evidence="2">
    <location>
        <begin position="138"/>
        <end position="158"/>
    </location>
</feature>
<reference evidence="4 5" key="1">
    <citation type="submission" date="2018-03" db="EMBL/GenBank/DDBJ databases">
        <title>Genomic Encyclopedia of Archaeal and Bacterial Type Strains, Phase II (KMG-II): from individual species to whole genera.</title>
        <authorList>
            <person name="Goeker M."/>
        </authorList>
    </citation>
    <scope>NUCLEOTIDE SEQUENCE [LARGE SCALE GENOMIC DNA]</scope>
    <source>
        <strain evidence="4 5">DSM 44889</strain>
    </source>
</reference>
<dbReference type="RefSeq" id="WP_109775401.1">
    <property type="nucleotide sequence ID" value="NZ_QGDQ01000020.1"/>
</dbReference>
<protein>
    <submittedName>
        <fullName evidence="4">Diguanylate cyclase (GGDEF)-like protein</fullName>
    </submittedName>
</protein>
<keyword evidence="5" id="KW-1185">Reference proteome</keyword>
<dbReference type="SMART" id="SM00267">
    <property type="entry name" value="GGDEF"/>
    <property type="match status" value="1"/>
</dbReference>
<dbReference type="Pfam" id="PF00990">
    <property type="entry name" value="GGDEF"/>
    <property type="match status" value="1"/>
</dbReference>
<accession>A0A316A1T4</accession>
<dbReference type="PROSITE" id="PS50887">
    <property type="entry name" value="GGDEF"/>
    <property type="match status" value="1"/>
</dbReference>
<keyword evidence="2" id="KW-1133">Transmembrane helix</keyword>
<dbReference type="Proteomes" id="UP000245469">
    <property type="component" value="Unassembled WGS sequence"/>
</dbReference>
<dbReference type="PANTHER" id="PTHR45138">
    <property type="entry name" value="REGULATORY COMPONENTS OF SENSORY TRANSDUCTION SYSTEM"/>
    <property type="match status" value="1"/>
</dbReference>
<keyword evidence="2" id="KW-0812">Transmembrane</keyword>